<proteinExistence type="inferred from homology"/>
<keyword evidence="2" id="KW-0813">Transport</keyword>
<dbReference type="GO" id="GO:0005524">
    <property type="term" value="F:ATP binding"/>
    <property type="evidence" value="ECO:0007669"/>
    <property type="project" value="InterPro"/>
</dbReference>
<dbReference type="Pfam" id="PF13304">
    <property type="entry name" value="AAA_21"/>
    <property type="match status" value="1"/>
</dbReference>
<dbReference type="GO" id="GO:0016887">
    <property type="term" value="F:ATP hydrolysis activity"/>
    <property type="evidence" value="ECO:0007669"/>
    <property type="project" value="InterPro"/>
</dbReference>
<keyword evidence="5" id="KW-1185">Reference proteome</keyword>
<dbReference type="PANTHER" id="PTHR43335">
    <property type="entry name" value="ABC TRANSPORTER, ATP-BINDING PROTEIN"/>
    <property type="match status" value="1"/>
</dbReference>
<protein>
    <recommendedName>
        <fullName evidence="3">ATPase AAA-type core domain-containing protein</fullName>
    </recommendedName>
</protein>
<name>A0A8J3VGP9_9ACTN</name>
<feature type="domain" description="ATPase AAA-type core" evidence="3">
    <location>
        <begin position="4"/>
        <end position="52"/>
    </location>
</feature>
<dbReference type="PANTHER" id="PTHR43335:SF4">
    <property type="entry name" value="ABC TRANSPORTER, ATP-BINDING PROTEIN"/>
    <property type="match status" value="1"/>
</dbReference>
<reference evidence="4" key="1">
    <citation type="submission" date="2021-01" db="EMBL/GenBank/DDBJ databases">
        <title>Whole genome shotgun sequence of Rhizocola hellebori NBRC 109834.</title>
        <authorList>
            <person name="Komaki H."/>
            <person name="Tamura T."/>
        </authorList>
    </citation>
    <scope>NUCLEOTIDE SEQUENCE</scope>
    <source>
        <strain evidence="4">NBRC 109834</strain>
    </source>
</reference>
<dbReference type="InterPro" id="IPR027417">
    <property type="entry name" value="P-loop_NTPase"/>
</dbReference>
<evidence type="ECO:0000313" key="5">
    <source>
        <dbReference type="Proteomes" id="UP000612899"/>
    </source>
</evidence>
<gene>
    <name evidence="4" type="ORF">Rhe02_33130</name>
</gene>
<dbReference type="SUPFAM" id="SSF52540">
    <property type="entry name" value="P-loop containing nucleoside triphosphate hydrolases"/>
    <property type="match status" value="1"/>
</dbReference>
<comment type="similarity">
    <text evidence="1">Belongs to the ABC transporter superfamily.</text>
</comment>
<dbReference type="EMBL" id="BONY01000017">
    <property type="protein sequence ID" value="GIH05246.1"/>
    <property type="molecule type" value="Genomic_DNA"/>
</dbReference>
<comment type="caution">
    <text evidence="4">The sequence shown here is derived from an EMBL/GenBank/DDBJ whole genome shotgun (WGS) entry which is preliminary data.</text>
</comment>
<evidence type="ECO:0000256" key="1">
    <source>
        <dbReference type="ARBA" id="ARBA00005417"/>
    </source>
</evidence>
<organism evidence="4 5">
    <name type="scientific">Rhizocola hellebori</name>
    <dbReference type="NCBI Taxonomy" id="1392758"/>
    <lineage>
        <taxon>Bacteria</taxon>
        <taxon>Bacillati</taxon>
        <taxon>Actinomycetota</taxon>
        <taxon>Actinomycetes</taxon>
        <taxon>Micromonosporales</taxon>
        <taxon>Micromonosporaceae</taxon>
        <taxon>Rhizocola</taxon>
    </lineage>
</organism>
<evidence type="ECO:0000313" key="4">
    <source>
        <dbReference type="EMBL" id="GIH05246.1"/>
    </source>
</evidence>
<dbReference type="Proteomes" id="UP000612899">
    <property type="component" value="Unassembled WGS sequence"/>
</dbReference>
<sequence length="161" mass="17479">MAKALLGDPKLLILDEPANGLDPAGVTEIRQLLKDLAADGTTILLSSHILAEVARLATRIGIIHEGRMITEMSADDLPRHVQRTLQVRCRDHVAARRILHDNGYDPQPGENGMLLVTGHDAVDTPERVATLLVDGGCPPQHLAVHEEDLESLFLRLTGAAR</sequence>
<accession>A0A8J3VGP9</accession>
<dbReference type="InterPro" id="IPR003959">
    <property type="entry name" value="ATPase_AAA_core"/>
</dbReference>
<evidence type="ECO:0000259" key="3">
    <source>
        <dbReference type="Pfam" id="PF13304"/>
    </source>
</evidence>
<dbReference type="AlphaFoldDB" id="A0A8J3VGP9"/>
<dbReference type="Gene3D" id="3.40.50.300">
    <property type="entry name" value="P-loop containing nucleotide triphosphate hydrolases"/>
    <property type="match status" value="1"/>
</dbReference>
<evidence type="ECO:0000256" key="2">
    <source>
        <dbReference type="ARBA" id="ARBA00022448"/>
    </source>
</evidence>